<proteinExistence type="predicted"/>
<keyword evidence="1" id="KW-0813">Transport</keyword>
<name>A0A5N5IW18_9ROSI</name>
<evidence type="ECO:0000313" key="6">
    <source>
        <dbReference type="EMBL" id="KAB5511301.1"/>
    </source>
</evidence>
<evidence type="ECO:0000256" key="3">
    <source>
        <dbReference type="ARBA" id="ARBA00023027"/>
    </source>
</evidence>
<protein>
    <recommendedName>
        <fullName evidence="5">NADH dehydrogenase subunit 5 C-terminal domain-containing protein</fullName>
    </recommendedName>
</protein>
<dbReference type="Proteomes" id="UP000326939">
    <property type="component" value="Mitochondrion MT"/>
</dbReference>
<keyword evidence="6" id="KW-0496">Mitochondrion</keyword>
<dbReference type="AlphaFoldDB" id="A0A5N5IW18"/>
<accession>A0A5N5IW18</accession>
<sequence>MKFGLTLRAPAGFRAGVGKGRNDSPTPDEFGPPAPLLRTGGKKQDLVPSDDPPRARGGLCLHFLKSTRSPLHQYKGRPEKITSGASVAYNVNPVADQFQRAFQTSTFCNRLYTFFNKRWFFDQVLNDFLVRSFLRFGYEVSFEALDKGAIEILGPYGISYTFRRLAERISQLQSGFVVRRVHYDPWPPAWWGRLLRCGYIIKVKGAEKVCCLLREPTAPFCNFPSFVRPRGCKKKERGGYLVGVVSVVCHEVPMDKRTSESSLLGAGSPLPSIPLHSIVSYCIVPYQTRDIY</sequence>
<organism evidence="6 7">
    <name type="scientific">Salix brachista</name>
    <dbReference type="NCBI Taxonomy" id="2182728"/>
    <lineage>
        <taxon>Eukaryota</taxon>
        <taxon>Viridiplantae</taxon>
        <taxon>Streptophyta</taxon>
        <taxon>Embryophyta</taxon>
        <taxon>Tracheophyta</taxon>
        <taxon>Spermatophyta</taxon>
        <taxon>Magnoliopsida</taxon>
        <taxon>eudicotyledons</taxon>
        <taxon>Gunneridae</taxon>
        <taxon>Pentapetalae</taxon>
        <taxon>rosids</taxon>
        <taxon>fabids</taxon>
        <taxon>Malpighiales</taxon>
        <taxon>Salicaceae</taxon>
        <taxon>Saliceae</taxon>
        <taxon>Salix</taxon>
    </lineage>
</organism>
<evidence type="ECO:0000256" key="1">
    <source>
        <dbReference type="ARBA" id="ARBA00022448"/>
    </source>
</evidence>
<keyword evidence="2" id="KW-1278">Translocase</keyword>
<dbReference type="InterPro" id="IPR010934">
    <property type="entry name" value="NADH_DH_su5_C"/>
</dbReference>
<feature type="domain" description="NADH dehydrogenase subunit 5 C-terminal" evidence="5">
    <location>
        <begin position="84"/>
        <end position="176"/>
    </location>
</feature>
<evidence type="ECO:0000256" key="4">
    <source>
        <dbReference type="SAM" id="MobiDB-lite"/>
    </source>
</evidence>
<reference evidence="7" key="1">
    <citation type="journal article" date="2019" name="Gigascience">
        <title>De novo genome assembly of the endangered Acer yangbiense, a plant species with extremely small populations endemic to Yunnan Province, China.</title>
        <authorList>
            <person name="Yang J."/>
            <person name="Wariss H.M."/>
            <person name="Tao L."/>
            <person name="Zhang R."/>
            <person name="Yun Q."/>
            <person name="Hollingsworth P."/>
            <person name="Dao Z."/>
            <person name="Luo G."/>
            <person name="Guo H."/>
            <person name="Ma Y."/>
            <person name="Sun W."/>
        </authorList>
    </citation>
    <scope>NUCLEOTIDE SEQUENCE [LARGE SCALE GENOMIC DNA]</scope>
    <source>
        <strain evidence="7">cv. br00</strain>
    </source>
</reference>
<evidence type="ECO:0000259" key="5">
    <source>
        <dbReference type="Pfam" id="PF06455"/>
    </source>
</evidence>
<dbReference type="Pfam" id="PF06455">
    <property type="entry name" value="NADH5_C"/>
    <property type="match status" value="1"/>
</dbReference>
<keyword evidence="3" id="KW-0520">NAD</keyword>
<evidence type="ECO:0000313" key="7">
    <source>
        <dbReference type="Proteomes" id="UP000326939"/>
    </source>
</evidence>
<geneLocation type="mitochondrion" evidence="6"/>
<feature type="region of interest" description="Disordered" evidence="4">
    <location>
        <begin position="1"/>
        <end position="54"/>
    </location>
</feature>
<comment type="caution">
    <text evidence="6">The sequence shown here is derived from an EMBL/GenBank/DDBJ whole genome shotgun (WGS) entry which is preliminary data.</text>
</comment>
<dbReference type="EMBL" id="VDCV01000020">
    <property type="protein sequence ID" value="KAB5511301.1"/>
    <property type="molecule type" value="Genomic_DNA"/>
</dbReference>
<gene>
    <name evidence="6" type="ORF">DKX38_030096</name>
</gene>
<evidence type="ECO:0000256" key="2">
    <source>
        <dbReference type="ARBA" id="ARBA00022967"/>
    </source>
</evidence>
<keyword evidence="7" id="KW-1185">Reference proteome</keyword>